<gene>
    <name evidence="2" type="ORF">AAW31_07355</name>
</gene>
<dbReference type="AlphaFoldDB" id="A0A0F7KDQ9"/>
<dbReference type="OrthoDB" id="9796486at2"/>
<dbReference type="SUPFAM" id="SSF52343">
    <property type="entry name" value="Ferredoxin reductase-like, C-terminal NADP-linked domain"/>
    <property type="match status" value="1"/>
</dbReference>
<name>A0A0F7KDQ9_9PROT</name>
<organism evidence="2 3">
    <name type="scientific">Nitrosomonas communis</name>
    <dbReference type="NCBI Taxonomy" id="44574"/>
    <lineage>
        <taxon>Bacteria</taxon>
        <taxon>Pseudomonadati</taxon>
        <taxon>Pseudomonadota</taxon>
        <taxon>Betaproteobacteria</taxon>
        <taxon>Nitrosomonadales</taxon>
        <taxon>Nitrosomonadaceae</taxon>
        <taxon>Nitrosomonas</taxon>
    </lineage>
</organism>
<dbReference type="Gene3D" id="3.40.50.80">
    <property type="entry name" value="Nucleotide-binding domain of ferredoxin-NADP reductase (FNR) module"/>
    <property type="match status" value="1"/>
</dbReference>
<keyword evidence="1" id="KW-0472">Membrane</keyword>
<reference evidence="3" key="1">
    <citation type="submission" date="2015-05" db="EMBL/GenBank/DDBJ databases">
        <title>Draft genome of Nitrosomonas communis strain Nm2.</title>
        <authorList>
            <person name="Kozlowski J.A."/>
            <person name="Kits K.D."/>
            <person name="Stein L.Y."/>
        </authorList>
    </citation>
    <scope>NUCLEOTIDE SEQUENCE [LARGE SCALE GENOMIC DNA]</scope>
    <source>
        <strain evidence="3">Nm2</strain>
    </source>
</reference>
<dbReference type="EMBL" id="CP011451">
    <property type="protein sequence ID" value="AKH37661.1"/>
    <property type="molecule type" value="Genomic_DNA"/>
</dbReference>
<keyword evidence="3" id="KW-1185">Reference proteome</keyword>
<accession>A0A0F7KDQ9</accession>
<keyword evidence="1" id="KW-1133">Transmembrane helix</keyword>
<proteinExistence type="predicted"/>
<dbReference type="PATRIC" id="fig|44574.3.peg.1791"/>
<dbReference type="RefSeq" id="WP_046849736.1">
    <property type="nucleotide sequence ID" value="NZ_CP011451.1"/>
</dbReference>
<sequence length="76" mass="9115">MIWKWNYVTFLLERPFSPEIWIAVGIGILPFLAWLRSYKVAHRADLIYLHRDKENVPFEKELQTYAASQAFYIIIL</sequence>
<evidence type="ECO:0000313" key="2">
    <source>
        <dbReference type="EMBL" id="AKH37661.1"/>
    </source>
</evidence>
<dbReference type="InterPro" id="IPR039261">
    <property type="entry name" value="FNR_nucleotide-bd"/>
</dbReference>
<keyword evidence="1" id="KW-0812">Transmembrane</keyword>
<dbReference type="KEGG" id="nco:AAW31_07355"/>
<feature type="transmembrane region" description="Helical" evidence="1">
    <location>
        <begin position="20"/>
        <end position="38"/>
    </location>
</feature>
<protein>
    <submittedName>
        <fullName evidence="2">Uncharacterized protein</fullName>
    </submittedName>
</protein>
<dbReference type="Proteomes" id="UP000034156">
    <property type="component" value="Chromosome"/>
</dbReference>
<evidence type="ECO:0000256" key="1">
    <source>
        <dbReference type="SAM" id="Phobius"/>
    </source>
</evidence>
<reference evidence="2 3" key="2">
    <citation type="journal article" date="2016" name="Genome Announc.">
        <title>Genome Sequence of Nitrosomonas communis Strain Nm2, a Mesophilic Ammonia-Oxidizing Bacterium Isolated from Mediterranean Soil.</title>
        <authorList>
            <person name="Kozlowski J.A."/>
            <person name="Kits K.D."/>
            <person name="Stein L.Y."/>
        </authorList>
    </citation>
    <scope>NUCLEOTIDE SEQUENCE [LARGE SCALE GENOMIC DNA]</scope>
    <source>
        <strain evidence="2 3">Nm2</strain>
    </source>
</reference>
<evidence type="ECO:0000313" key="3">
    <source>
        <dbReference type="Proteomes" id="UP000034156"/>
    </source>
</evidence>